<keyword evidence="5" id="KW-1185">Reference proteome</keyword>
<accession>A0AAV7JS31</accession>
<dbReference type="EMBL" id="JAKMXF010000302">
    <property type="protein sequence ID" value="KAI6651689.1"/>
    <property type="molecule type" value="Genomic_DNA"/>
</dbReference>
<evidence type="ECO:0000256" key="2">
    <source>
        <dbReference type="SAM" id="Phobius"/>
    </source>
</evidence>
<keyword evidence="2" id="KW-1133">Transmembrane helix</keyword>
<reference evidence="4 5" key="1">
    <citation type="journal article" date="2023" name="BMC Biol.">
        <title>The compact genome of the sponge Oopsacas minuta (Hexactinellida) is lacking key metazoan core genes.</title>
        <authorList>
            <person name="Santini S."/>
            <person name="Schenkelaars Q."/>
            <person name="Jourda C."/>
            <person name="Duchesne M."/>
            <person name="Belahbib H."/>
            <person name="Rocher C."/>
            <person name="Selva M."/>
            <person name="Riesgo A."/>
            <person name="Vervoort M."/>
            <person name="Leys S.P."/>
            <person name="Kodjabachian L."/>
            <person name="Le Bivic A."/>
            <person name="Borchiellini C."/>
            <person name="Claverie J.M."/>
            <person name="Renard E."/>
        </authorList>
    </citation>
    <scope>NUCLEOTIDE SEQUENCE [LARGE SCALE GENOMIC DNA]</scope>
    <source>
        <strain evidence="4">SPO-2</strain>
    </source>
</reference>
<dbReference type="AlphaFoldDB" id="A0AAV7JS31"/>
<feature type="region of interest" description="Disordered" evidence="1">
    <location>
        <begin position="60"/>
        <end position="117"/>
    </location>
</feature>
<sequence length="232" mass="26239">MKLFVIALLLTVISNAQGNEYNSYRNKRDIDLSSIEREMQEVKAELSMIESEIQSMENMNSDTNNNNFEPMNNDMMGPPNTDVDLSPPDDQSSYEMDNNNQDNNQDSSQPNVYGDITGENTGLTIDGIPIFEHVSNHYKRNKYIIWIILGVASLLAIIACPSWVLCCIGVYFYKKHQKARKEEKFSYDATSDSDEEPEQSTGIGGSLVRKITTVSQKRRKGTYEPLKAVEDS</sequence>
<proteinExistence type="predicted"/>
<feature type="compositionally biased region" description="Low complexity" evidence="1">
    <location>
        <begin position="97"/>
        <end position="109"/>
    </location>
</feature>
<feature type="chain" id="PRO_5043664216" evidence="3">
    <location>
        <begin position="19"/>
        <end position="232"/>
    </location>
</feature>
<keyword evidence="2" id="KW-0812">Transmembrane</keyword>
<keyword evidence="3" id="KW-0732">Signal</keyword>
<comment type="caution">
    <text evidence="4">The sequence shown here is derived from an EMBL/GenBank/DDBJ whole genome shotgun (WGS) entry which is preliminary data.</text>
</comment>
<feature type="region of interest" description="Disordered" evidence="1">
    <location>
        <begin position="184"/>
        <end position="207"/>
    </location>
</feature>
<evidence type="ECO:0000313" key="4">
    <source>
        <dbReference type="EMBL" id="KAI6651689.1"/>
    </source>
</evidence>
<evidence type="ECO:0000256" key="1">
    <source>
        <dbReference type="SAM" id="MobiDB-lite"/>
    </source>
</evidence>
<keyword evidence="2" id="KW-0472">Membrane</keyword>
<organism evidence="4 5">
    <name type="scientific">Oopsacas minuta</name>
    <dbReference type="NCBI Taxonomy" id="111878"/>
    <lineage>
        <taxon>Eukaryota</taxon>
        <taxon>Metazoa</taxon>
        <taxon>Porifera</taxon>
        <taxon>Hexactinellida</taxon>
        <taxon>Hexasterophora</taxon>
        <taxon>Lyssacinosida</taxon>
        <taxon>Leucopsacidae</taxon>
        <taxon>Oopsacas</taxon>
    </lineage>
</organism>
<protein>
    <submittedName>
        <fullName evidence="4">Uncharacterized protein</fullName>
    </submittedName>
</protein>
<evidence type="ECO:0000256" key="3">
    <source>
        <dbReference type="SAM" id="SignalP"/>
    </source>
</evidence>
<dbReference type="Proteomes" id="UP001165289">
    <property type="component" value="Unassembled WGS sequence"/>
</dbReference>
<gene>
    <name evidence="4" type="ORF">LOD99_4937</name>
</gene>
<feature type="compositionally biased region" description="Low complexity" evidence="1">
    <location>
        <begin position="60"/>
        <end position="76"/>
    </location>
</feature>
<feature type="signal peptide" evidence="3">
    <location>
        <begin position="1"/>
        <end position="18"/>
    </location>
</feature>
<feature type="transmembrane region" description="Helical" evidence="2">
    <location>
        <begin position="143"/>
        <end position="173"/>
    </location>
</feature>
<evidence type="ECO:0000313" key="5">
    <source>
        <dbReference type="Proteomes" id="UP001165289"/>
    </source>
</evidence>
<name>A0AAV7JS31_9METZ</name>